<proteinExistence type="predicted"/>
<gene>
    <name evidence="2" type="ORF">NCTC1934_05747</name>
</gene>
<protein>
    <submittedName>
        <fullName evidence="2">Uncharacterized protein</fullName>
    </submittedName>
</protein>
<sequence>MTTADTDGSALRLLSTILTHFDSLDAFLAQLHHELDGPTQILPRIDPDTAPTPKPSRPPIPRISIGGTGRHARRDTRPPSRWQT</sequence>
<organism evidence="2 3">
    <name type="scientific">Nocardia otitidiscaviarum</name>
    <dbReference type="NCBI Taxonomy" id="1823"/>
    <lineage>
        <taxon>Bacteria</taxon>
        <taxon>Bacillati</taxon>
        <taxon>Actinomycetota</taxon>
        <taxon>Actinomycetes</taxon>
        <taxon>Mycobacteriales</taxon>
        <taxon>Nocardiaceae</taxon>
        <taxon>Nocardia</taxon>
    </lineage>
</organism>
<evidence type="ECO:0000256" key="1">
    <source>
        <dbReference type="SAM" id="MobiDB-lite"/>
    </source>
</evidence>
<accession>A0A379JIM7</accession>
<feature type="region of interest" description="Disordered" evidence="1">
    <location>
        <begin position="39"/>
        <end position="84"/>
    </location>
</feature>
<dbReference type="EMBL" id="UGRY01000004">
    <property type="protein sequence ID" value="SUD48412.1"/>
    <property type="molecule type" value="Genomic_DNA"/>
</dbReference>
<feature type="compositionally biased region" description="Pro residues" evidence="1">
    <location>
        <begin position="50"/>
        <end position="61"/>
    </location>
</feature>
<dbReference type="RefSeq" id="WP_039818648.1">
    <property type="nucleotide sequence ID" value="NZ_UGRY01000004.1"/>
</dbReference>
<dbReference type="Proteomes" id="UP000255467">
    <property type="component" value="Unassembled WGS sequence"/>
</dbReference>
<evidence type="ECO:0000313" key="2">
    <source>
        <dbReference type="EMBL" id="SUD48412.1"/>
    </source>
</evidence>
<dbReference type="AlphaFoldDB" id="A0A379JIM7"/>
<name>A0A379JIM7_9NOCA</name>
<reference evidence="2 3" key="1">
    <citation type="submission" date="2018-06" db="EMBL/GenBank/DDBJ databases">
        <authorList>
            <consortium name="Pathogen Informatics"/>
            <person name="Doyle S."/>
        </authorList>
    </citation>
    <scope>NUCLEOTIDE SEQUENCE [LARGE SCALE GENOMIC DNA]</scope>
    <source>
        <strain evidence="2 3">NCTC1934</strain>
    </source>
</reference>
<dbReference type="OrthoDB" id="4571212at2"/>
<keyword evidence="3" id="KW-1185">Reference proteome</keyword>
<evidence type="ECO:0000313" key="3">
    <source>
        <dbReference type="Proteomes" id="UP000255467"/>
    </source>
</evidence>